<evidence type="ECO:0000256" key="1">
    <source>
        <dbReference type="SAM" id="MobiDB-lite"/>
    </source>
</evidence>
<evidence type="ECO:0000313" key="3">
    <source>
        <dbReference type="Proteomes" id="UP001248709"/>
    </source>
</evidence>
<dbReference type="Proteomes" id="UP001248709">
    <property type="component" value="Unassembled WGS sequence"/>
</dbReference>
<accession>A0ABU3H2V2</accession>
<name>A0ABU3H2V2_9BACL</name>
<gene>
    <name evidence="2" type="ORF">J2Z22_000661</name>
</gene>
<keyword evidence="3" id="KW-1185">Reference proteome</keyword>
<protein>
    <recommendedName>
        <fullName evidence="4">Phage tail protein</fullName>
    </recommendedName>
</protein>
<feature type="region of interest" description="Disordered" evidence="1">
    <location>
        <begin position="158"/>
        <end position="180"/>
    </location>
</feature>
<sequence length="180" mass="19892">MPKTFHFQLVEGYTDQELTTWVGTEKVVVKAHTGHALRSAATGNRPYTAAIVTGDHIYPSEIINPAQYNRVRELATIISRQGQASSTGGWATITDSVDKDGNPLYFEFDLAERKVGDRVLEYKWSEMTTDAATVPHVGAMRTASNDTELQNQTWSVNQGKTASEHQDNSGSSIVTVRRAY</sequence>
<dbReference type="RefSeq" id="WP_025702197.1">
    <property type="nucleotide sequence ID" value="NZ_JAUSUY010000002.1"/>
</dbReference>
<evidence type="ECO:0008006" key="4">
    <source>
        <dbReference type="Google" id="ProtNLM"/>
    </source>
</evidence>
<comment type="caution">
    <text evidence="2">The sequence shown here is derived from an EMBL/GenBank/DDBJ whole genome shotgun (WGS) entry which is preliminary data.</text>
</comment>
<reference evidence="2 3" key="1">
    <citation type="submission" date="2023-07" db="EMBL/GenBank/DDBJ databases">
        <title>Genomic Encyclopedia of Type Strains, Phase IV (KMG-IV): sequencing the most valuable type-strain genomes for metagenomic binning, comparative biology and taxonomic classification.</title>
        <authorList>
            <person name="Goeker M."/>
        </authorList>
    </citation>
    <scope>NUCLEOTIDE SEQUENCE [LARGE SCALE GENOMIC DNA]</scope>
    <source>
        <strain evidence="2 3">T98</strain>
    </source>
</reference>
<dbReference type="EMBL" id="JAUSUY010000002">
    <property type="protein sequence ID" value="MDT3425148.1"/>
    <property type="molecule type" value="Genomic_DNA"/>
</dbReference>
<proteinExistence type="predicted"/>
<organism evidence="2 3">
    <name type="scientific">Paenibacillus forsythiae</name>
    <dbReference type="NCBI Taxonomy" id="365616"/>
    <lineage>
        <taxon>Bacteria</taxon>
        <taxon>Bacillati</taxon>
        <taxon>Bacillota</taxon>
        <taxon>Bacilli</taxon>
        <taxon>Bacillales</taxon>
        <taxon>Paenibacillaceae</taxon>
        <taxon>Paenibacillus</taxon>
    </lineage>
</organism>
<evidence type="ECO:0000313" key="2">
    <source>
        <dbReference type="EMBL" id="MDT3425148.1"/>
    </source>
</evidence>